<proteinExistence type="predicted"/>
<organism evidence="1">
    <name type="scientific">marine metagenome</name>
    <dbReference type="NCBI Taxonomy" id="408172"/>
    <lineage>
        <taxon>unclassified sequences</taxon>
        <taxon>metagenomes</taxon>
        <taxon>ecological metagenomes</taxon>
    </lineage>
</organism>
<dbReference type="PANTHER" id="PTHR42928:SF5">
    <property type="entry name" value="BLR1237 PROTEIN"/>
    <property type="match status" value="1"/>
</dbReference>
<gene>
    <name evidence="1" type="ORF">METZ01_LOCUS109641</name>
</gene>
<accession>A0A381WXY7</accession>
<dbReference type="Gene3D" id="3.40.190.10">
    <property type="entry name" value="Periplasmic binding protein-like II"/>
    <property type="match status" value="1"/>
</dbReference>
<dbReference type="AlphaFoldDB" id="A0A381WXY7"/>
<name>A0A381WXY7_9ZZZZ</name>
<sequence>MKFKSIASGLAIASLGGLIAATAHLSTADAAEWKPSGPITVLIGFAAGGGTDTQARLIAAELEKRKGWKIIPQNMAGKAGGIMARKLKNMPADGLSIGMAVTESFGYAMLASKKAGYKASDFTYIATTTGSQMGIVASTSKGWKTFKDMIAEAKSGKVFKFAGMSPKHADINFLIEQKFGVKFNTVILRGGRKVMNAITAGDVDLGYGAGIQAKAVRAGQMVNLASGLGERLKVSPNAPTLMEMGIPHDIGAKFIFVGPAGMPANIRESLADAIGGVINDKNTKASKFVTSRYGGPDVLTGKKLDEFIQFNIKDSKTLMKVMN</sequence>
<dbReference type="InterPro" id="IPR005064">
    <property type="entry name" value="BUG"/>
</dbReference>
<dbReference type="EMBL" id="UINC01013094">
    <property type="protein sequence ID" value="SVA56787.1"/>
    <property type="molecule type" value="Genomic_DNA"/>
</dbReference>
<reference evidence="1" key="1">
    <citation type="submission" date="2018-05" db="EMBL/GenBank/DDBJ databases">
        <authorList>
            <person name="Lanie J.A."/>
            <person name="Ng W.-L."/>
            <person name="Kazmierczak K.M."/>
            <person name="Andrzejewski T.M."/>
            <person name="Davidsen T.M."/>
            <person name="Wayne K.J."/>
            <person name="Tettelin H."/>
            <person name="Glass J.I."/>
            <person name="Rusch D."/>
            <person name="Podicherti R."/>
            <person name="Tsui H.-C.T."/>
            <person name="Winkler M.E."/>
        </authorList>
    </citation>
    <scope>NUCLEOTIDE SEQUENCE</scope>
</reference>
<dbReference type="Gene3D" id="3.40.190.150">
    <property type="entry name" value="Bordetella uptake gene, domain 1"/>
    <property type="match status" value="1"/>
</dbReference>
<dbReference type="PANTHER" id="PTHR42928">
    <property type="entry name" value="TRICARBOXYLATE-BINDING PROTEIN"/>
    <property type="match status" value="1"/>
</dbReference>
<evidence type="ECO:0008006" key="2">
    <source>
        <dbReference type="Google" id="ProtNLM"/>
    </source>
</evidence>
<dbReference type="InterPro" id="IPR042100">
    <property type="entry name" value="Bug_dom1"/>
</dbReference>
<protein>
    <recommendedName>
        <fullName evidence="2">Tripartite tricarboxylate transporter substrate binding protein</fullName>
    </recommendedName>
</protein>
<dbReference type="CDD" id="cd07012">
    <property type="entry name" value="PBP2_Bug_TTT"/>
    <property type="match status" value="1"/>
</dbReference>
<evidence type="ECO:0000313" key="1">
    <source>
        <dbReference type="EMBL" id="SVA56787.1"/>
    </source>
</evidence>
<dbReference type="Pfam" id="PF03401">
    <property type="entry name" value="TctC"/>
    <property type="match status" value="1"/>
</dbReference>